<name>A0A3P6CSK5_BRAOL</name>
<reference evidence="1" key="1">
    <citation type="submission" date="2018-11" db="EMBL/GenBank/DDBJ databases">
        <authorList>
            <consortium name="Genoscope - CEA"/>
            <person name="William W."/>
        </authorList>
    </citation>
    <scope>NUCLEOTIDE SEQUENCE</scope>
</reference>
<accession>A0A3P6CSK5</accession>
<evidence type="ECO:0000313" key="1">
    <source>
        <dbReference type="EMBL" id="VDD21817.1"/>
    </source>
</evidence>
<protein>
    <submittedName>
        <fullName evidence="1">Uncharacterized protein</fullName>
    </submittedName>
</protein>
<gene>
    <name evidence="1" type="ORF">BOLC2T08081H</name>
</gene>
<proteinExistence type="predicted"/>
<sequence>MVNLFPISMMVFDEQVMCSSTTRLEKASIINLIFDVYDDVNHVYDDGTLMKIQPPTSLKRKTMPVSLEVKKWMSSP</sequence>
<organism evidence="1">
    <name type="scientific">Brassica oleracea</name>
    <name type="common">Wild cabbage</name>
    <dbReference type="NCBI Taxonomy" id="3712"/>
    <lineage>
        <taxon>Eukaryota</taxon>
        <taxon>Viridiplantae</taxon>
        <taxon>Streptophyta</taxon>
        <taxon>Embryophyta</taxon>
        <taxon>Tracheophyta</taxon>
        <taxon>Spermatophyta</taxon>
        <taxon>Magnoliopsida</taxon>
        <taxon>eudicotyledons</taxon>
        <taxon>Gunneridae</taxon>
        <taxon>Pentapetalae</taxon>
        <taxon>rosids</taxon>
        <taxon>malvids</taxon>
        <taxon>Brassicales</taxon>
        <taxon>Brassicaceae</taxon>
        <taxon>Brassiceae</taxon>
        <taxon>Brassica</taxon>
    </lineage>
</organism>
<dbReference type="EMBL" id="LR031874">
    <property type="protein sequence ID" value="VDD21817.1"/>
    <property type="molecule type" value="Genomic_DNA"/>
</dbReference>
<dbReference type="AlphaFoldDB" id="A0A3P6CSK5"/>